<evidence type="ECO:0000256" key="7">
    <source>
        <dbReference type="ARBA" id="ARBA00023136"/>
    </source>
</evidence>
<keyword evidence="7 10" id="KW-0472">Membrane</keyword>
<keyword evidence="3 10" id="KW-0812">Transmembrane</keyword>
<evidence type="ECO:0000256" key="1">
    <source>
        <dbReference type="ARBA" id="ARBA00007447"/>
    </source>
</evidence>
<feature type="region of interest" description="Disordered" evidence="9">
    <location>
        <begin position="484"/>
        <end position="571"/>
    </location>
</feature>
<feature type="transmembrane region" description="Helical" evidence="10">
    <location>
        <begin position="581"/>
        <end position="601"/>
    </location>
</feature>
<dbReference type="PANTHER" id="PTHR13683:SF375">
    <property type="entry name" value="PEPTIDASE A1 DOMAIN-CONTAINING PROTEIN"/>
    <property type="match status" value="1"/>
</dbReference>
<dbReference type="InterPro" id="IPR032861">
    <property type="entry name" value="TAXi_N"/>
</dbReference>
<proteinExistence type="inferred from homology"/>
<feature type="region of interest" description="Disordered" evidence="9">
    <location>
        <begin position="604"/>
        <end position="698"/>
    </location>
</feature>
<dbReference type="Proteomes" id="UP001363151">
    <property type="component" value="Unassembled WGS sequence"/>
</dbReference>
<dbReference type="SUPFAM" id="SSF50630">
    <property type="entry name" value="Acid proteases"/>
    <property type="match status" value="1"/>
</dbReference>
<reference evidence="12 13" key="1">
    <citation type="submission" date="2024-03" db="EMBL/GenBank/DDBJ databases">
        <title>Aureococcus anophagefferens CCMP1851 and Kratosvirus quantuckense: Draft genome of a second virus-susceptible host strain in the model system.</title>
        <authorList>
            <person name="Chase E."/>
            <person name="Truchon A.R."/>
            <person name="Schepens W."/>
            <person name="Wilhelm S.W."/>
        </authorList>
    </citation>
    <scope>NUCLEOTIDE SEQUENCE [LARGE SCALE GENOMIC DNA]</scope>
    <source>
        <strain evidence="12 13">CCMP1851</strain>
    </source>
</reference>
<dbReference type="InterPro" id="IPR001461">
    <property type="entry name" value="Aspartic_peptidase_A1"/>
</dbReference>
<dbReference type="PROSITE" id="PS51767">
    <property type="entry name" value="PEPTIDASE_A1"/>
    <property type="match status" value="1"/>
</dbReference>
<dbReference type="CDD" id="cd05471">
    <property type="entry name" value="pepsin_like"/>
    <property type="match status" value="1"/>
</dbReference>
<feature type="domain" description="Peptidase A1" evidence="11">
    <location>
        <begin position="54"/>
        <end position="420"/>
    </location>
</feature>
<keyword evidence="5" id="KW-0378">Hydrolase</keyword>
<evidence type="ECO:0000256" key="2">
    <source>
        <dbReference type="ARBA" id="ARBA00022670"/>
    </source>
</evidence>
<evidence type="ECO:0000256" key="5">
    <source>
        <dbReference type="ARBA" id="ARBA00022801"/>
    </source>
</evidence>
<evidence type="ECO:0000256" key="6">
    <source>
        <dbReference type="ARBA" id="ARBA00022989"/>
    </source>
</evidence>
<name>A0ABR1FI92_AURAN</name>
<evidence type="ECO:0000256" key="9">
    <source>
        <dbReference type="SAM" id="MobiDB-lite"/>
    </source>
</evidence>
<dbReference type="InterPro" id="IPR021109">
    <property type="entry name" value="Peptidase_aspartic_dom_sf"/>
</dbReference>
<gene>
    <name evidence="12" type="ORF">SO694_00073043</name>
</gene>
<dbReference type="InterPro" id="IPR034164">
    <property type="entry name" value="Pepsin-like_dom"/>
</dbReference>
<organism evidence="12 13">
    <name type="scientific">Aureococcus anophagefferens</name>
    <name type="common">Harmful bloom alga</name>
    <dbReference type="NCBI Taxonomy" id="44056"/>
    <lineage>
        <taxon>Eukaryota</taxon>
        <taxon>Sar</taxon>
        <taxon>Stramenopiles</taxon>
        <taxon>Ochrophyta</taxon>
        <taxon>Pelagophyceae</taxon>
        <taxon>Pelagomonadales</taxon>
        <taxon>Pelagomonadaceae</taxon>
        <taxon>Aureococcus</taxon>
    </lineage>
</organism>
<comment type="caution">
    <text evidence="12">The sequence shown here is derived from an EMBL/GenBank/DDBJ whole genome shotgun (WGS) entry which is preliminary data.</text>
</comment>
<comment type="subcellular location">
    <subcellularLocation>
        <location evidence="8">Endomembrane system</location>
        <topology evidence="8">Single-pass type I membrane protein</topology>
    </subcellularLocation>
</comment>
<dbReference type="InterPro" id="IPR001969">
    <property type="entry name" value="Aspartic_peptidase_AS"/>
</dbReference>
<evidence type="ECO:0000259" key="11">
    <source>
        <dbReference type="PROSITE" id="PS51767"/>
    </source>
</evidence>
<feature type="compositionally biased region" description="Pro residues" evidence="9">
    <location>
        <begin position="487"/>
        <end position="498"/>
    </location>
</feature>
<sequence length="698" mass="74987">MRGALLVAGAAVASSELLKFDLHRSPGARTRRVLYNGDLAMAAGGELYEGMSTHYTHLYVGTPPQRVSVIVDSGSHYAAWVCEPCNGCGSHTDAPFKASESSTYEELRGTLSQAYEEGSMWHAKKASDLVSLGNVDASVRGYKHKDGEVLSEGYTTGELTKDHLPHIRLVFGCIDHQTKMFVTQTADGILGMTSESNSFINTLVEQGALEEATFSICYTPTDPLSKSRTYAGMFVLGGSEVSQHTAPMEFAKLLITSRGFYGVETLGIALSTSPTYTAHSAVNLQVSASVYNAGDGLIVDSGTTDVYLPSGCASAWRAAWSQIVHTWAYDMDGTVYLTPQDLAAFPYIHVRVRAEDGAGEMVISIAPISYMEKTYYSCTGRCEYLPRIFLDEPRGGVLGGPLFAGHDVQFDVDDRRLGVARATCAEPVYNERCDDSCDYAFDGECNNFVAYDDEYYYDGYYNCLAGTDCTDCCAANGVANCTAPSHKPTPAPSLPPSEAPSLSPAPSLPPTAAPSPRPSAAPSPAPTATPWPHDPTPKPSGRPSPRPTPRPSYRLHPIKMNDDDDANADDYRSASARKSKMALLAIGLAGVGLVLFFLVLFSCRGSPDETDGPRETELVDRSSPPRPRQKRVEQADNGGGGDDDDEGVENAMLSRAENGGSSKYKDNPDEEDEEEGILAAPPSAADDDDDDDDDAQFL</sequence>
<keyword evidence="13" id="KW-1185">Reference proteome</keyword>
<feature type="compositionally biased region" description="Basic and acidic residues" evidence="9">
    <location>
        <begin position="611"/>
        <end position="620"/>
    </location>
</feature>
<evidence type="ECO:0000256" key="3">
    <source>
        <dbReference type="ARBA" id="ARBA00022692"/>
    </source>
</evidence>
<evidence type="ECO:0000313" key="13">
    <source>
        <dbReference type="Proteomes" id="UP001363151"/>
    </source>
</evidence>
<evidence type="ECO:0000256" key="8">
    <source>
        <dbReference type="ARBA" id="ARBA00046288"/>
    </source>
</evidence>
<evidence type="ECO:0000256" key="10">
    <source>
        <dbReference type="SAM" id="Phobius"/>
    </source>
</evidence>
<dbReference type="PROSITE" id="PS00141">
    <property type="entry name" value="ASP_PROTEASE"/>
    <property type="match status" value="1"/>
</dbReference>
<keyword evidence="6 10" id="KW-1133">Transmembrane helix</keyword>
<evidence type="ECO:0000256" key="4">
    <source>
        <dbReference type="ARBA" id="ARBA00022729"/>
    </source>
</evidence>
<dbReference type="PANTHER" id="PTHR13683">
    <property type="entry name" value="ASPARTYL PROTEASES"/>
    <property type="match status" value="1"/>
</dbReference>
<dbReference type="Gene3D" id="2.40.70.10">
    <property type="entry name" value="Acid Proteases"/>
    <property type="match status" value="2"/>
</dbReference>
<dbReference type="InterPro" id="IPR033121">
    <property type="entry name" value="PEPTIDASE_A1"/>
</dbReference>
<comment type="similarity">
    <text evidence="1">Belongs to the peptidase A1 family.</text>
</comment>
<protein>
    <submittedName>
        <fullName evidence="12">Aspartic-type endopeptidase</fullName>
    </submittedName>
</protein>
<keyword evidence="4" id="KW-0732">Signal</keyword>
<feature type="compositionally biased region" description="Acidic residues" evidence="9">
    <location>
        <begin position="685"/>
        <end position="698"/>
    </location>
</feature>
<feature type="compositionally biased region" description="Pro residues" evidence="9">
    <location>
        <begin position="506"/>
        <end position="550"/>
    </location>
</feature>
<keyword evidence="2" id="KW-0645">Protease</keyword>
<dbReference type="Pfam" id="PF14543">
    <property type="entry name" value="TAXi_N"/>
    <property type="match status" value="1"/>
</dbReference>
<evidence type="ECO:0000313" key="12">
    <source>
        <dbReference type="EMBL" id="KAK7231271.1"/>
    </source>
</evidence>
<accession>A0ABR1FI92</accession>
<dbReference type="EMBL" id="JBBJCI010000417">
    <property type="protein sequence ID" value="KAK7231271.1"/>
    <property type="molecule type" value="Genomic_DNA"/>
</dbReference>